<organism evidence="1 2">
    <name type="scientific">Falsigemmobacter faecalis</name>
    <dbReference type="NCBI Taxonomy" id="2488730"/>
    <lineage>
        <taxon>Bacteria</taxon>
        <taxon>Pseudomonadati</taxon>
        <taxon>Pseudomonadota</taxon>
        <taxon>Alphaproteobacteria</taxon>
        <taxon>Rhodobacterales</taxon>
        <taxon>Paracoccaceae</taxon>
        <taxon>Falsigemmobacter</taxon>
    </lineage>
</organism>
<keyword evidence="1" id="KW-0808">Transferase</keyword>
<dbReference type="SUPFAM" id="SSF53335">
    <property type="entry name" value="S-adenosyl-L-methionine-dependent methyltransferases"/>
    <property type="match status" value="1"/>
</dbReference>
<name>A0A3P3DUV8_9RHOB</name>
<dbReference type="GO" id="GO:0008168">
    <property type="term" value="F:methyltransferase activity"/>
    <property type="evidence" value="ECO:0007669"/>
    <property type="project" value="UniProtKB-KW"/>
</dbReference>
<proteinExistence type="predicted"/>
<sequence length="191" mass="21343">MEEPAPDRREANRGRLLAQMPKGAVCAEIGVWEGKFSARILAETDASTLHLIDPWAYMPQFSDTGFGRKKNADLMEVKYHDVVKAYGTDPRVVIHRATSEEALSALPDHALDWVYIDGNHHEAFVKRDLELSLQKVKPDGIIAGDDYNWKVAELGGPVKRAVSAVMQDLGRQAELSVMANQYIIRLKRSSD</sequence>
<dbReference type="Pfam" id="PF13578">
    <property type="entry name" value="Methyltransf_24"/>
    <property type="match status" value="1"/>
</dbReference>
<reference evidence="1 2" key="1">
    <citation type="submission" date="2018-11" db="EMBL/GenBank/DDBJ databases">
        <title>Gemmobacter sp. nov., YIM 102744-1 draft genome.</title>
        <authorList>
            <person name="Li G."/>
            <person name="Jiang Y."/>
        </authorList>
    </citation>
    <scope>NUCLEOTIDE SEQUENCE [LARGE SCALE GENOMIC DNA]</scope>
    <source>
        <strain evidence="1 2">YIM 102744-1</strain>
    </source>
</reference>
<keyword evidence="1" id="KW-0489">Methyltransferase</keyword>
<evidence type="ECO:0000313" key="1">
    <source>
        <dbReference type="EMBL" id="RRH77959.1"/>
    </source>
</evidence>
<dbReference type="Gene3D" id="3.40.50.150">
    <property type="entry name" value="Vaccinia Virus protein VP39"/>
    <property type="match status" value="1"/>
</dbReference>
<dbReference type="InterPro" id="IPR029063">
    <property type="entry name" value="SAM-dependent_MTases_sf"/>
</dbReference>
<accession>A0A3P3DUV8</accession>
<dbReference type="AlphaFoldDB" id="A0A3P3DUV8"/>
<dbReference type="EMBL" id="RRAZ01000003">
    <property type="protein sequence ID" value="RRH77959.1"/>
    <property type="molecule type" value="Genomic_DNA"/>
</dbReference>
<comment type="caution">
    <text evidence="1">The sequence shown here is derived from an EMBL/GenBank/DDBJ whole genome shotgun (WGS) entry which is preliminary data.</text>
</comment>
<keyword evidence="2" id="KW-1185">Reference proteome</keyword>
<dbReference type="Proteomes" id="UP000282125">
    <property type="component" value="Unassembled WGS sequence"/>
</dbReference>
<evidence type="ECO:0000313" key="2">
    <source>
        <dbReference type="Proteomes" id="UP000282125"/>
    </source>
</evidence>
<dbReference type="OrthoDB" id="5764702at2"/>
<protein>
    <submittedName>
        <fullName evidence="1">Class I SAM-dependent methyltransferase</fullName>
    </submittedName>
</protein>
<dbReference type="GO" id="GO:0032259">
    <property type="term" value="P:methylation"/>
    <property type="evidence" value="ECO:0007669"/>
    <property type="project" value="UniProtKB-KW"/>
</dbReference>
<dbReference type="RefSeq" id="WP_124963486.1">
    <property type="nucleotide sequence ID" value="NZ_RRAZ01000003.1"/>
</dbReference>
<gene>
    <name evidence="1" type="ORF">EG244_02740</name>
</gene>